<dbReference type="InterPro" id="IPR000551">
    <property type="entry name" value="MerR-type_HTH_dom"/>
</dbReference>
<feature type="domain" description="HTH merR-type" evidence="2">
    <location>
        <begin position="32"/>
        <end position="84"/>
    </location>
</feature>
<protein>
    <submittedName>
        <fullName evidence="3">Transcriptional regulator, MerR family</fullName>
    </submittedName>
</protein>
<evidence type="ECO:0000313" key="3">
    <source>
        <dbReference type="EMBL" id="CAA9334876.1"/>
    </source>
</evidence>
<dbReference type="InterPro" id="IPR009061">
    <property type="entry name" value="DNA-bd_dom_put_sf"/>
</dbReference>
<dbReference type="GO" id="GO:0003700">
    <property type="term" value="F:DNA-binding transcription factor activity"/>
    <property type="evidence" value="ECO:0007669"/>
    <property type="project" value="InterPro"/>
</dbReference>
<dbReference type="PANTHER" id="PTHR30204:SF89">
    <property type="entry name" value="HTH MERR-TYPE DOMAIN-CONTAINING PROTEIN"/>
    <property type="match status" value="1"/>
</dbReference>
<accession>A0A6J4LIS9</accession>
<proteinExistence type="predicted"/>
<dbReference type="CDD" id="cd00592">
    <property type="entry name" value="HTH_MerR-like"/>
    <property type="match status" value="1"/>
</dbReference>
<organism evidence="3">
    <name type="scientific">uncultured Nocardioidaceae bacterium</name>
    <dbReference type="NCBI Taxonomy" id="253824"/>
    <lineage>
        <taxon>Bacteria</taxon>
        <taxon>Bacillati</taxon>
        <taxon>Actinomycetota</taxon>
        <taxon>Actinomycetes</taxon>
        <taxon>Propionibacteriales</taxon>
        <taxon>Nocardioidaceae</taxon>
        <taxon>environmental samples</taxon>
    </lineage>
</organism>
<evidence type="ECO:0000256" key="1">
    <source>
        <dbReference type="ARBA" id="ARBA00023125"/>
    </source>
</evidence>
<dbReference type="PANTHER" id="PTHR30204">
    <property type="entry name" value="REDOX-CYCLING DRUG-SENSING TRANSCRIPTIONAL ACTIVATOR SOXR"/>
    <property type="match status" value="1"/>
</dbReference>
<dbReference type="InterPro" id="IPR047057">
    <property type="entry name" value="MerR_fam"/>
</dbReference>
<dbReference type="GO" id="GO:0003677">
    <property type="term" value="F:DNA binding"/>
    <property type="evidence" value="ECO:0007669"/>
    <property type="project" value="UniProtKB-KW"/>
</dbReference>
<dbReference type="SUPFAM" id="SSF46955">
    <property type="entry name" value="Putative DNA-binding domain"/>
    <property type="match status" value="1"/>
</dbReference>
<dbReference type="Pfam" id="PF13411">
    <property type="entry name" value="MerR_1"/>
    <property type="match status" value="1"/>
</dbReference>
<keyword evidence="1" id="KW-0238">DNA-binding</keyword>
<dbReference type="PROSITE" id="PS50937">
    <property type="entry name" value="HTH_MERR_2"/>
    <property type="match status" value="1"/>
</dbReference>
<name>A0A6J4LIS9_9ACTN</name>
<reference evidence="3" key="1">
    <citation type="submission" date="2020-02" db="EMBL/GenBank/DDBJ databases">
        <authorList>
            <person name="Meier V. D."/>
        </authorList>
    </citation>
    <scope>NUCLEOTIDE SEQUENCE</scope>
    <source>
        <strain evidence="3">AVDCRST_MAG34</strain>
    </source>
</reference>
<dbReference type="Gene3D" id="1.10.1660.10">
    <property type="match status" value="1"/>
</dbReference>
<dbReference type="SMART" id="SM00422">
    <property type="entry name" value="HTH_MERR"/>
    <property type="match status" value="1"/>
</dbReference>
<evidence type="ECO:0000259" key="2">
    <source>
        <dbReference type="PROSITE" id="PS50937"/>
    </source>
</evidence>
<dbReference type="AlphaFoldDB" id="A0A6J4LIS9"/>
<gene>
    <name evidence="3" type="ORF">AVDCRST_MAG34-620</name>
</gene>
<dbReference type="EMBL" id="CADCUI010000012">
    <property type="protein sequence ID" value="CAA9334876.1"/>
    <property type="molecule type" value="Genomic_DNA"/>
</dbReference>
<sequence length="243" mass="26885">MTETSPATGRMNIGEVHARLREDFPSLELSKLRYFEAMDLVRPTRTPAGYRKYSDDDVDRLRYALVLQRDHHLPLKVIREHLDALDRGLEPPALPSGPTVPRLALAADGYPPGTSFAADPSRLRLTRRELLAVAEIEEDLLEELEGYGLVSPRPGSAPYDNDAILIARTVAELSDYGIGPRHLRMFKTAADREVGLVEQVAAPIRRSREPGAEGRADEVMGQIAALSVRLHAVLVKVGLRGLR</sequence>